<sequence>MAKRKRDAASTAKEQAPSEQPRKAVKATTAAAESADNDATAATIQIVTGSYERVLHGFTAALPIHPPDLTSGDNGNVDSSVALHFADTFLFQAHTSAIRSLALSPLSSPDPSQPQNLVLASGGSDERINLYSLSSSPPQVSDRFPSVSTLAGNKILENPKNRELGSLLHHSSSITALQFPSKSKLLAAGEDNVISVTRIRDWNVVSTVKAPQPKSQGRPSGDTAPPGSVPCGINAFAVHPSMKLMLSVGRGEKCMRLWNLITGKKAGVLNFSRDILQCINENKRGTGEGRGIVWDSQGEEFAVAFEWGVVVFGVDSTPKCRVLPPTTTKIHRIRYFDFSPKKDGKNELLAVSTEDGRVIFYSTKETSEPNDSSIPDAKLIAQLGGKSSGLSGRVKDFEILDLASIENWKHHFLLVTCGSDGAVRVWLLKTQSNTNAKKKEENNSGRLVYRLLDTYETGNRITCMVTFVMQRPHSLDEIDGSDLEEEPETSSDESDEE</sequence>
<dbReference type="PANTHER" id="PTHR44675">
    <property type="entry name" value="PAK1 INTERACTING PROTEIN 1"/>
    <property type="match status" value="1"/>
</dbReference>
<evidence type="ECO:0000313" key="2">
    <source>
        <dbReference type="EMBL" id="CRG87989.1"/>
    </source>
</evidence>
<dbReference type="OMA" id="KLHQMKY"/>
<dbReference type="Gene3D" id="2.130.10.10">
    <property type="entry name" value="YVTN repeat-like/Quinoprotein amine dehydrogenase"/>
    <property type="match status" value="2"/>
</dbReference>
<dbReference type="EMBL" id="CVMT01000004">
    <property type="protein sequence ID" value="CRG87989.1"/>
    <property type="molecule type" value="Genomic_DNA"/>
</dbReference>
<dbReference type="InterPro" id="IPR051959">
    <property type="entry name" value="PAK1-Kinase_Regulator"/>
</dbReference>
<dbReference type="SMART" id="SM00320">
    <property type="entry name" value="WD40"/>
    <property type="match status" value="5"/>
</dbReference>
<feature type="compositionally biased region" description="Low complexity" evidence="1">
    <location>
        <begin position="26"/>
        <end position="36"/>
    </location>
</feature>
<feature type="compositionally biased region" description="Acidic residues" evidence="1">
    <location>
        <begin position="477"/>
        <end position="497"/>
    </location>
</feature>
<dbReference type="AlphaFoldDB" id="A0A0U1LX65"/>
<accession>A0A0U1LX65</accession>
<dbReference type="InterPro" id="IPR001680">
    <property type="entry name" value="WD40_rpt"/>
</dbReference>
<organism evidence="2 3">
    <name type="scientific">Talaromyces islandicus</name>
    <name type="common">Penicillium islandicum</name>
    <dbReference type="NCBI Taxonomy" id="28573"/>
    <lineage>
        <taxon>Eukaryota</taxon>
        <taxon>Fungi</taxon>
        <taxon>Dikarya</taxon>
        <taxon>Ascomycota</taxon>
        <taxon>Pezizomycotina</taxon>
        <taxon>Eurotiomycetes</taxon>
        <taxon>Eurotiomycetidae</taxon>
        <taxon>Eurotiales</taxon>
        <taxon>Trichocomaceae</taxon>
        <taxon>Talaromyces</taxon>
        <taxon>Talaromyces sect. Islandici</taxon>
    </lineage>
</organism>
<evidence type="ECO:0008006" key="4">
    <source>
        <dbReference type="Google" id="ProtNLM"/>
    </source>
</evidence>
<proteinExistence type="predicted"/>
<feature type="region of interest" description="Disordered" evidence="1">
    <location>
        <begin position="476"/>
        <end position="497"/>
    </location>
</feature>
<gene>
    <name evidence="2" type="ORF">PISL3812_05011</name>
</gene>
<protein>
    <recommendedName>
        <fullName evidence="4">Protein MAK11</fullName>
    </recommendedName>
</protein>
<dbReference type="InterPro" id="IPR015943">
    <property type="entry name" value="WD40/YVTN_repeat-like_dom_sf"/>
</dbReference>
<dbReference type="SUPFAM" id="SSF50978">
    <property type="entry name" value="WD40 repeat-like"/>
    <property type="match status" value="1"/>
</dbReference>
<feature type="region of interest" description="Disordered" evidence="1">
    <location>
        <begin position="207"/>
        <end position="227"/>
    </location>
</feature>
<dbReference type="STRING" id="28573.A0A0U1LX65"/>
<dbReference type="Pfam" id="PF00400">
    <property type="entry name" value="WD40"/>
    <property type="match status" value="2"/>
</dbReference>
<keyword evidence="3" id="KW-1185">Reference proteome</keyword>
<reference evidence="2 3" key="1">
    <citation type="submission" date="2015-04" db="EMBL/GenBank/DDBJ databases">
        <authorList>
            <person name="Syromyatnikov M.Y."/>
            <person name="Popov V.N."/>
        </authorList>
    </citation>
    <scope>NUCLEOTIDE SEQUENCE [LARGE SCALE GENOMIC DNA]</scope>
    <source>
        <strain evidence="2">WF-38-12</strain>
    </source>
</reference>
<name>A0A0U1LX65_TALIS</name>
<evidence type="ECO:0000313" key="3">
    <source>
        <dbReference type="Proteomes" id="UP000054383"/>
    </source>
</evidence>
<dbReference type="PANTHER" id="PTHR44675:SF1">
    <property type="entry name" value="P21-ACTIVATED PROTEIN KINASE-INTERACTING PROTEIN 1"/>
    <property type="match status" value="1"/>
</dbReference>
<dbReference type="OrthoDB" id="308449at2759"/>
<feature type="region of interest" description="Disordered" evidence="1">
    <location>
        <begin position="1"/>
        <end position="36"/>
    </location>
</feature>
<evidence type="ECO:0000256" key="1">
    <source>
        <dbReference type="SAM" id="MobiDB-lite"/>
    </source>
</evidence>
<dbReference type="InterPro" id="IPR036322">
    <property type="entry name" value="WD40_repeat_dom_sf"/>
</dbReference>
<dbReference type="Proteomes" id="UP000054383">
    <property type="component" value="Unassembled WGS sequence"/>
</dbReference>